<evidence type="ECO:0000259" key="5">
    <source>
        <dbReference type="PROSITE" id="PS51462"/>
    </source>
</evidence>
<dbReference type="GO" id="GO:0000298">
    <property type="term" value="F:endopolyphosphatase activity"/>
    <property type="evidence" value="ECO:0007669"/>
    <property type="project" value="TreeGrafter"/>
</dbReference>
<dbReference type="EMBL" id="QLMG01000032">
    <property type="protein sequence ID" value="RAK13917.1"/>
    <property type="molecule type" value="Genomic_DNA"/>
</dbReference>
<dbReference type="AlphaFoldDB" id="A0A327Y0G8"/>
<dbReference type="CDD" id="cd04666">
    <property type="entry name" value="NUDIX_DIPP2_like_Nudt4"/>
    <property type="match status" value="1"/>
</dbReference>
<dbReference type="PROSITE" id="PS51462">
    <property type="entry name" value="NUDIX"/>
    <property type="match status" value="1"/>
</dbReference>
<dbReference type="GO" id="GO:0005737">
    <property type="term" value="C:cytoplasm"/>
    <property type="evidence" value="ECO:0007669"/>
    <property type="project" value="TreeGrafter"/>
</dbReference>
<dbReference type="InterPro" id="IPR015797">
    <property type="entry name" value="NUDIX_hydrolase-like_dom_sf"/>
</dbReference>
<dbReference type="GO" id="GO:0034431">
    <property type="term" value="F:bis(5'-adenosyl)-hexaphosphatase activity"/>
    <property type="evidence" value="ECO:0007669"/>
    <property type="project" value="TreeGrafter"/>
</dbReference>
<dbReference type="PANTHER" id="PTHR12629">
    <property type="entry name" value="DIPHOSPHOINOSITOL POLYPHOSPHATE PHOSPHOHYDROLASE"/>
    <property type="match status" value="1"/>
</dbReference>
<comment type="caution">
    <text evidence="6">The sequence shown here is derived from an EMBL/GenBank/DDBJ whole genome shotgun (WGS) entry which is preliminary data.</text>
</comment>
<dbReference type="GO" id="GO:1901909">
    <property type="term" value="P:diadenosine hexaphosphate catabolic process"/>
    <property type="evidence" value="ECO:0007669"/>
    <property type="project" value="TreeGrafter"/>
</dbReference>
<protein>
    <submittedName>
        <fullName evidence="6">8-oxo-dGTP pyrophosphatase MutT (NUDIX family)</fullName>
    </submittedName>
</protein>
<keyword evidence="4" id="KW-0460">Magnesium</keyword>
<evidence type="ECO:0000256" key="4">
    <source>
        <dbReference type="ARBA" id="ARBA00022842"/>
    </source>
</evidence>
<dbReference type="GO" id="GO:1901907">
    <property type="term" value="P:diadenosine pentaphosphate catabolic process"/>
    <property type="evidence" value="ECO:0007669"/>
    <property type="project" value="TreeGrafter"/>
</dbReference>
<evidence type="ECO:0000313" key="6">
    <source>
        <dbReference type="EMBL" id="RAK13917.1"/>
    </source>
</evidence>
<accession>A0A327Y0G8</accession>
<dbReference type="SUPFAM" id="SSF55811">
    <property type="entry name" value="Nudix"/>
    <property type="match status" value="1"/>
</dbReference>
<keyword evidence="7" id="KW-1185">Reference proteome</keyword>
<dbReference type="GO" id="GO:0046872">
    <property type="term" value="F:metal ion binding"/>
    <property type="evidence" value="ECO:0007669"/>
    <property type="project" value="UniProtKB-KW"/>
</dbReference>
<dbReference type="GO" id="GO:0008486">
    <property type="term" value="F:diphosphoinositol-polyphosphate diphosphatase activity"/>
    <property type="evidence" value="ECO:0007669"/>
    <property type="project" value="TreeGrafter"/>
</dbReference>
<dbReference type="GO" id="GO:1901911">
    <property type="term" value="P:adenosine 5'-(hexahydrogen pentaphosphate) catabolic process"/>
    <property type="evidence" value="ECO:0007669"/>
    <property type="project" value="TreeGrafter"/>
</dbReference>
<sequence>MQLRSSVMPNGPAILFRLWKSYVAPMLRRPAGFQVAALCHRHGPGGIEVLMITSRETQRWILPKGWPMYGTDGGGTALQEAWEEAGVKPRGGKPLKICSYRYDKVLDGGLPLPTDVDVYAIAVEKLYDSFPEAGQRTRRWMSPEAAAAVVAEPQLAALLRALPDLPDGAPSP</sequence>
<reference evidence="6 7" key="1">
    <citation type="submission" date="2018-06" db="EMBL/GenBank/DDBJ databases">
        <title>Genomic Encyclopedia of Archaeal and Bacterial Type Strains, Phase II (KMG-II): from individual species to whole genera.</title>
        <authorList>
            <person name="Goeker M."/>
        </authorList>
    </citation>
    <scope>NUCLEOTIDE SEQUENCE [LARGE SCALE GENOMIC DNA]</scope>
    <source>
        <strain evidence="6 7">DSM 22011</strain>
    </source>
</reference>
<dbReference type="GO" id="GO:0071543">
    <property type="term" value="P:diphosphoinositol polyphosphate metabolic process"/>
    <property type="evidence" value="ECO:0007669"/>
    <property type="project" value="TreeGrafter"/>
</dbReference>
<comment type="cofactor">
    <cofactor evidence="1">
        <name>Mg(2+)</name>
        <dbReference type="ChEBI" id="CHEBI:18420"/>
    </cofactor>
</comment>
<dbReference type="Pfam" id="PF00293">
    <property type="entry name" value="NUDIX"/>
    <property type="match status" value="1"/>
</dbReference>
<keyword evidence="3" id="KW-0378">Hydrolase</keyword>
<dbReference type="Gene3D" id="3.90.79.10">
    <property type="entry name" value="Nucleoside Triphosphate Pyrophosphohydrolase"/>
    <property type="match status" value="1"/>
</dbReference>
<dbReference type="GO" id="GO:0034432">
    <property type="term" value="F:bis(5'-adenosyl)-pentaphosphatase activity"/>
    <property type="evidence" value="ECO:0007669"/>
    <property type="project" value="TreeGrafter"/>
</dbReference>
<dbReference type="Proteomes" id="UP000249165">
    <property type="component" value="Unassembled WGS sequence"/>
</dbReference>
<proteinExistence type="predicted"/>
<name>A0A327Y0G8_9RHOB</name>
<evidence type="ECO:0000313" key="7">
    <source>
        <dbReference type="Proteomes" id="UP000249165"/>
    </source>
</evidence>
<gene>
    <name evidence="6" type="ORF">ATI53_103211</name>
</gene>
<feature type="domain" description="Nudix hydrolase" evidence="5">
    <location>
        <begin position="26"/>
        <end position="163"/>
    </location>
</feature>
<dbReference type="PANTHER" id="PTHR12629:SF0">
    <property type="entry name" value="DIPHOSPHOINOSITOL-POLYPHOSPHATE DIPHOSPHATASE"/>
    <property type="match status" value="1"/>
</dbReference>
<evidence type="ECO:0000256" key="2">
    <source>
        <dbReference type="ARBA" id="ARBA00022723"/>
    </source>
</evidence>
<dbReference type="InterPro" id="IPR000086">
    <property type="entry name" value="NUDIX_hydrolase_dom"/>
</dbReference>
<organism evidence="6 7">
    <name type="scientific">Salipiger aestuarii</name>
    <dbReference type="NCBI Taxonomy" id="568098"/>
    <lineage>
        <taxon>Bacteria</taxon>
        <taxon>Pseudomonadati</taxon>
        <taxon>Pseudomonadota</taxon>
        <taxon>Alphaproteobacteria</taxon>
        <taxon>Rhodobacterales</taxon>
        <taxon>Roseobacteraceae</taxon>
        <taxon>Salipiger</taxon>
    </lineage>
</organism>
<evidence type="ECO:0000256" key="3">
    <source>
        <dbReference type="ARBA" id="ARBA00022801"/>
    </source>
</evidence>
<keyword evidence="2" id="KW-0479">Metal-binding</keyword>
<evidence type="ECO:0000256" key="1">
    <source>
        <dbReference type="ARBA" id="ARBA00001946"/>
    </source>
</evidence>
<dbReference type="InterPro" id="IPR047198">
    <property type="entry name" value="DDP-like_NUDIX"/>
</dbReference>